<name>A0A0D1KH13_BACIU</name>
<accession>A0A0D1KH13</accession>
<gene>
    <name evidence="1" type="ORF">SC09_contig4orf00263</name>
</gene>
<comment type="caution">
    <text evidence="1">The sequence shown here is derived from an EMBL/GenBank/DDBJ whole genome shotgun (WGS) entry which is preliminary data.</text>
</comment>
<organism evidence="1 2">
    <name type="scientific">Bacillus subtilis</name>
    <dbReference type="NCBI Taxonomy" id="1423"/>
    <lineage>
        <taxon>Bacteria</taxon>
        <taxon>Bacillati</taxon>
        <taxon>Bacillota</taxon>
        <taxon>Bacilli</taxon>
        <taxon>Bacillales</taxon>
        <taxon>Bacillaceae</taxon>
        <taxon>Bacillus</taxon>
    </lineage>
</organism>
<dbReference type="AlphaFoldDB" id="A0A0D1KH13"/>
<evidence type="ECO:0000313" key="1">
    <source>
        <dbReference type="EMBL" id="KIU05467.1"/>
    </source>
</evidence>
<reference evidence="1 2" key="1">
    <citation type="submission" date="2014-12" db="EMBL/GenBank/DDBJ databases">
        <title>Comparative genome analysis of Bacillus coagulans HM-08, Clostridium butyricum HM-68, Bacillus subtilis HM-66 and Bacillus licheniformis BL-09.</title>
        <authorList>
            <person name="Zhang H."/>
        </authorList>
    </citation>
    <scope>NUCLEOTIDE SEQUENCE [LARGE SCALE GENOMIC DNA]</scope>
    <source>
        <strain evidence="1 2">HM-66</strain>
    </source>
</reference>
<dbReference type="Proteomes" id="UP000032247">
    <property type="component" value="Unassembled WGS sequence"/>
</dbReference>
<evidence type="ECO:0000313" key="2">
    <source>
        <dbReference type="Proteomes" id="UP000032247"/>
    </source>
</evidence>
<dbReference type="EMBL" id="JXBC01000013">
    <property type="protein sequence ID" value="KIU05467.1"/>
    <property type="molecule type" value="Genomic_DNA"/>
</dbReference>
<protein>
    <submittedName>
        <fullName evidence="1">ISBma2-like transposase</fullName>
    </submittedName>
</protein>
<proteinExistence type="predicted"/>
<sequence>MRRQAINHDMVGGRVLFTDSTQLKANANKHKYTRKTIEQDTQNYIKDLNEAIQEDREEHGKKPLPAKEEVKAEKEIRHSTTDPESGYMYCENKPEGFFYLDHRTTDMKYNIITDAYVTPGNVHDSVPYLDRLDHEITLFGFQVEAVTLDSGYLTAPICKGLSDRQIFGVIAHRHTYILNN</sequence>
<dbReference type="PATRIC" id="fig|1423.173.peg.4000"/>